<dbReference type="RefSeq" id="WP_377058300.1">
    <property type="nucleotide sequence ID" value="NZ_JBHLUU010000088.1"/>
</dbReference>
<dbReference type="EMBL" id="JBHLUU010000088">
    <property type="protein sequence ID" value="MFC0476088.1"/>
    <property type="molecule type" value="Genomic_DNA"/>
</dbReference>
<organism evidence="1 2">
    <name type="scientific">Robertmurraya beringensis</name>
    <dbReference type="NCBI Taxonomy" id="641660"/>
    <lineage>
        <taxon>Bacteria</taxon>
        <taxon>Bacillati</taxon>
        <taxon>Bacillota</taxon>
        <taxon>Bacilli</taxon>
        <taxon>Bacillales</taxon>
        <taxon>Bacillaceae</taxon>
        <taxon>Robertmurraya</taxon>
    </lineage>
</organism>
<dbReference type="Gene3D" id="1.10.1220.10">
    <property type="entry name" value="Met repressor-like"/>
    <property type="match status" value="1"/>
</dbReference>
<gene>
    <name evidence="1" type="ORF">ACFFHF_12670</name>
</gene>
<dbReference type="Proteomes" id="UP001589738">
    <property type="component" value="Unassembled WGS sequence"/>
</dbReference>
<keyword evidence="2" id="KW-1185">Reference proteome</keyword>
<sequence length="58" mass="6904">MSGLHDKKKSFPLRIDPDLYEVLQKWAADDFRSINSHIEYLLRESAKKAKRYPKPKED</sequence>
<evidence type="ECO:0000313" key="2">
    <source>
        <dbReference type="Proteomes" id="UP001589738"/>
    </source>
</evidence>
<dbReference type="SUPFAM" id="SSF47598">
    <property type="entry name" value="Ribbon-helix-helix"/>
    <property type="match status" value="1"/>
</dbReference>
<evidence type="ECO:0000313" key="1">
    <source>
        <dbReference type="EMBL" id="MFC0476088.1"/>
    </source>
</evidence>
<protein>
    <submittedName>
        <fullName evidence="1">Toxin-antitoxin system HicB family antitoxin</fullName>
    </submittedName>
</protein>
<name>A0ABV6KRZ5_9BACI</name>
<proteinExistence type="predicted"/>
<comment type="caution">
    <text evidence="1">The sequence shown here is derived from an EMBL/GenBank/DDBJ whole genome shotgun (WGS) entry which is preliminary data.</text>
</comment>
<accession>A0ABV6KRZ5</accession>
<dbReference type="InterPro" id="IPR010985">
    <property type="entry name" value="Ribbon_hlx_hlx"/>
</dbReference>
<dbReference type="InterPro" id="IPR013321">
    <property type="entry name" value="Arc_rbn_hlx_hlx"/>
</dbReference>
<reference evidence="1 2" key="1">
    <citation type="submission" date="2024-09" db="EMBL/GenBank/DDBJ databases">
        <authorList>
            <person name="Sun Q."/>
            <person name="Mori K."/>
        </authorList>
    </citation>
    <scope>NUCLEOTIDE SEQUENCE [LARGE SCALE GENOMIC DNA]</scope>
    <source>
        <strain evidence="1 2">CGMCC 1.9126</strain>
    </source>
</reference>